<dbReference type="PROSITE" id="PS50217">
    <property type="entry name" value="BZIP"/>
    <property type="match status" value="1"/>
</dbReference>
<reference evidence="9 10" key="1">
    <citation type="journal article" date="2010" name="Nature">
        <title>The Ectocarpus genome and the independent evolution of multicellularity in brown algae.</title>
        <authorList>
            <person name="Cock J.M."/>
            <person name="Sterck L."/>
            <person name="Rouze P."/>
            <person name="Scornet D."/>
            <person name="Allen A.E."/>
            <person name="Amoutzias G."/>
            <person name="Anthouard V."/>
            <person name="Artiguenave F."/>
            <person name="Aury J.M."/>
            <person name="Badger J.H."/>
            <person name="Beszteri B."/>
            <person name="Billiau K."/>
            <person name="Bonnet E."/>
            <person name="Bothwell J.H."/>
            <person name="Bowler C."/>
            <person name="Boyen C."/>
            <person name="Brownlee C."/>
            <person name="Carrano C.J."/>
            <person name="Charrier B."/>
            <person name="Cho G.Y."/>
            <person name="Coelho S.M."/>
            <person name="Collen J."/>
            <person name="Corre E."/>
            <person name="Da Silva C."/>
            <person name="Delage L."/>
            <person name="Delaroque N."/>
            <person name="Dittami S.M."/>
            <person name="Doulbeau S."/>
            <person name="Elias M."/>
            <person name="Farnham G."/>
            <person name="Gachon C.M."/>
            <person name="Gschloessl B."/>
            <person name="Heesch S."/>
            <person name="Jabbari K."/>
            <person name="Jubin C."/>
            <person name="Kawai H."/>
            <person name="Kimura K."/>
            <person name="Kloareg B."/>
            <person name="Kupper F.C."/>
            <person name="Lang D."/>
            <person name="Le Bail A."/>
            <person name="Leblanc C."/>
            <person name="Lerouge P."/>
            <person name="Lohr M."/>
            <person name="Lopez P.J."/>
            <person name="Martens C."/>
            <person name="Maumus F."/>
            <person name="Michel G."/>
            <person name="Miranda-Saavedra D."/>
            <person name="Morales J."/>
            <person name="Moreau H."/>
            <person name="Motomura T."/>
            <person name="Nagasato C."/>
            <person name="Napoli C.A."/>
            <person name="Nelson D.R."/>
            <person name="Nyvall-Collen P."/>
            <person name="Peters A.F."/>
            <person name="Pommier C."/>
            <person name="Potin P."/>
            <person name="Poulain J."/>
            <person name="Quesneville H."/>
            <person name="Read B."/>
            <person name="Rensing S.A."/>
            <person name="Ritter A."/>
            <person name="Rousvoal S."/>
            <person name="Samanta M."/>
            <person name="Samson G."/>
            <person name="Schroeder D.C."/>
            <person name="Segurens B."/>
            <person name="Strittmatter M."/>
            <person name="Tonon T."/>
            <person name="Tregear J.W."/>
            <person name="Valentin K."/>
            <person name="von Dassow P."/>
            <person name="Yamagishi T."/>
            <person name="Van de Peer Y."/>
            <person name="Wincker P."/>
        </authorList>
    </citation>
    <scope>NUCLEOTIDE SEQUENCE [LARGE SCALE GENOMIC DNA]</scope>
    <source>
        <strain evidence="10">Ec32 / CCAP1310/4</strain>
    </source>
</reference>
<feature type="compositionally biased region" description="Low complexity" evidence="7">
    <location>
        <begin position="597"/>
        <end position="608"/>
    </location>
</feature>
<evidence type="ECO:0000313" key="9">
    <source>
        <dbReference type="EMBL" id="CBJ49204.1"/>
    </source>
</evidence>
<evidence type="ECO:0000259" key="8">
    <source>
        <dbReference type="PROSITE" id="PS50217"/>
    </source>
</evidence>
<keyword evidence="3" id="KW-0805">Transcription regulation</keyword>
<keyword evidence="6" id="KW-0539">Nucleus</keyword>
<feature type="compositionally biased region" description="Polar residues" evidence="7">
    <location>
        <begin position="416"/>
        <end position="428"/>
    </location>
</feature>
<feature type="region of interest" description="Disordered" evidence="7">
    <location>
        <begin position="377"/>
        <end position="478"/>
    </location>
</feature>
<feature type="compositionally biased region" description="Gly residues" evidence="7">
    <location>
        <begin position="74"/>
        <end position="84"/>
    </location>
</feature>
<proteinExistence type="inferred from homology"/>
<name>D7FR79_ECTSI</name>
<dbReference type="EMBL" id="FN648389">
    <property type="protein sequence ID" value="CBJ49204.1"/>
    <property type="molecule type" value="Genomic_DNA"/>
</dbReference>
<feature type="compositionally biased region" description="Low complexity" evidence="7">
    <location>
        <begin position="205"/>
        <end position="220"/>
    </location>
</feature>
<dbReference type="SMART" id="SM00338">
    <property type="entry name" value="BRLZ"/>
    <property type="match status" value="1"/>
</dbReference>
<feature type="compositionally biased region" description="Gly residues" evidence="7">
    <location>
        <begin position="403"/>
        <end position="412"/>
    </location>
</feature>
<dbReference type="Proteomes" id="UP000002630">
    <property type="component" value="Linkage Group LG06"/>
</dbReference>
<feature type="region of interest" description="Disordered" evidence="7">
    <location>
        <begin position="292"/>
        <end position="319"/>
    </location>
</feature>
<feature type="compositionally biased region" description="Low complexity" evidence="7">
    <location>
        <begin position="304"/>
        <end position="317"/>
    </location>
</feature>
<evidence type="ECO:0000256" key="7">
    <source>
        <dbReference type="SAM" id="MobiDB-lite"/>
    </source>
</evidence>
<feature type="domain" description="BZIP" evidence="8">
    <location>
        <begin position="245"/>
        <end position="276"/>
    </location>
</feature>
<dbReference type="AlphaFoldDB" id="D7FR79"/>
<keyword evidence="5" id="KW-0804">Transcription</keyword>
<dbReference type="Pfam" id="PF00170">
    <property type="entry name" value="bZIP_1"/>
    <property type="match status" value="1"/>
</dbReference>
<dbReference type="InterPro" id="IPR004827">
    <property type="entry name" value="bZIP"/>
</dbReference>
<feature type="compositionally biased region" description="Gly residues" evidence="7">
    <location>
        <begin position="461"/>
        <end position="472"/>
    </location>
</feature>
<dbReference type="OrthoDB" id="425490at2759"/>
<dbReference type="GO" id="GO:0003700">
    <property type="term" value="F:DNA-binding transcription factor activity"/>
    <property type="evidence" value="ECO:0007669"/>
    <property type="project" value="InterPro"/>
</dbReference>
<dbReference type="OMA" id="TEACMAD"/>
<dbReference type="InterPro" id="IPR046347">
    <property type="entry name" value="bZIP_sf"/>
</dbReference>
<feature type="compositionally biased region" description="Basic and acidic residues" evidence="7">
    <location>
        <begin position="244"/>
        <end position="260"/>
    </location>
</feature>
<dbReference type="SUPFAM" id="SSF57959">
    <property type="entry name" value="Leucine zipper domain"/>
    <property type="match status" value="1"/>
</dbReference>
<sequence>MDVDGEDEEDLFDAILQPPDQDDQDLLSFFLSPDGLETTTTTASDTTNDIICSPPPADGGGGGGGMTTRSRNSSGGGGVGGGGVRNTSNSGSIPSLSENFGNAAAAAAAAAAVAVERGGGGAHAGMPKKLLGPRPRGIGNASGVEAMEGVEDKPSRFESTIGGGAASGGDGGGGWIGGVMPRHGRASSLSGVPGGGVEGLPRSPGAAGLAASGAAAGFSATHPPAGVTPMGRRLSPPHGGTTLGDERRQKRLARNRESARQSRRRKKEHLELLEEKSLGELERHLAAMDASVAASSSGGGDGASSGAPLPSSSPLPADMEDALANGLRHMSGRVGANCGERRAVVSHQLRLLEGLAAPPHTRVLMWLAVQDESFFRARQQQQQPPNLASARPPNIATDIISPGSGGSGGGGDVRSAATTLPTNQTNQEESPDNGGGGSGGVSPSSATSNTVVASSSWSAGEEGGGGGGGGSSSGSNSSNSNLWRLLCQELGLTDSQEGQFLQFQRAVAASPPTLAERDRLRRLSRVLAGLRASTEACMADVHARAATLMEILTPSQTVRYLGWVARTAGDPADCPTTLPSLTSLLAGAADTCASTDTPSTAATAARPVPRSPPATLRSGGGKGIDNSGERGEVLRLWRKRNENLTLEEMEWLVLWVRRTQSTRRQRQQQSRRR</sequence>
<feature type="region of interest" description="Disordered" evidence="7">
    <location>
        <begin position="1"/>
        <end position="93"/>
    </location>
</feature>
<evidence type="ECO:0000256" key="3">
    <source>
        <dbReference type="ARBA" id="ARBA00023015"/>
    </source>
</evidence>
<dbReference type="STRING" id="2880.D7FR79"/>
<dbReference type="InParanoid" id="D7FR79"/>
<evidence type="ECO:0000313" key="10">
    <source>
        <dbReference type="Proteomes" id="UP000002630"/>
    </source>
</evidence>
<evidence type="ECO:0000256" key="2">
    <source>
        <dbReference type="ARBA" id="ARBA00007163"/>
    </source>
</evidence>
<dbReference type="Gene3D" id="1.20.5.170">
    <property type="match status" value="1"/>
</dbReference>
<dbReference type="PANTHER" id="PTHR47416:SF8">
    <property type="entry name" value="BASIC-LEUCINE ZIPPER TRANSCRIPTION FACTOR E-RELATED"/>
    <property type="match status" value="1"/>
</dbReference>
<evidence type="ECO:0000256" key="1">
    <source>
        <dbReference type="ARBA" id="ARBA00004123"/>
    </source>
</evidence>
<organism evidence="9 10">
    <name type="scientific">Ectocarpus siliculosus</name>
    <name type="common">Brown alga</name>
    <name type="synonym">Conferva siliculosa</name>
    <dbReference type="NCBI Taxonomy" id="2880"/>
    <lineage>
        <taxon>Eukaryota</taxon>
        <taxon>Sar</taxon>
        <taxon>Stramenopiles</taxon>
        <taxon>Ochrophyta</taxon>
        <taxon>PX clade</taxon>
        <taxon>Phaeophyceae</taxon>
        <taxon>Ectocarpales</taxon>
        <taxon>Ectocarpaceae</taxon>
        <taxon>Ectocarpus</taxon>
    </lineage>
</organism>
<feature type="compositionally biased region" description="Low complexity" evidence="7">
    <location>
        <begin position="441"/>
        <end position="460"/>
    </location>
</feature>
<comment type="similarity">
    <text evidence="2">Belongs to the bZIP family.</text>
</comment>
<evidence type="ECO:0000256" key="4">
    <source>
        <dbReference type="ARBA" id="ARBA00023125"/>
    </source>
</evidence>
<feature type="region of interest" description="Disordered" evidence="7">
    <location>
        <begin position="597"/>
        <end position="628"/>
    </location>
</feature>
<protein>
    <recommendedName>
        <fullName evidence="8">BZIP domain-containing protein</fullName>
    </recommendedName>
</protein>
<gene>
    <name evidence="9" type="ORF">Esi_0211_0027</name>
</gene>
<dbReference type="GO" id="GO:0003677">
    <property type="term" value="F:DNA binding"/>
    <property type="evidence" value="ECO:0007669"/>
    <property type="project" value="UniProtKB-KW"/>
</dbReference>
<accession>D7FR79</accession>
<keyword evidence="10" id="KW-1185">Reference proteome</keyword>
<dbReference type="PROSITE" id="PS00036">
    <property type="entry name" value="BZIP_BASIC"/>
    <property type="match status" value="1"/>
</dbReference>
<feature type="region of interest" description="Disordered" evidence="7">
    <location>
        <begin position="119"/>
        <end position="271"/>
    </location>
</feature>
<dbReference type="CDD" id="cd14811">
    <property type="entry name" value="bZIP_u2"/>
    <property type="match status" value="1"/>
</dbReference>
<evidence type="ECO:0000256" key="6">
    <source>
        <dbReference type="ARBA" id="ARBA00023242"/>
    </source>
</evidence>
<dbReference type="PANTHER" id="PTHR47416">
    <property type="entry name" value="BASIC-LEUCINE ZIPPER TRANSCRIPTION FACTOR F-RELATED"/>
    <property type="match status" value="1"/>
</dbReference>
<feature type="compositionally biased region" description="Acidic residues" evidence="7">
    <location>
        <begin position="1"/>
        <end position="12"/>
    </location>
</feature>
<feature type="compositionally biased region" description="Gly residues" evidence="7">
    <location>
        <begin position="161"/>
        <end position="177"/>
    </location>
</feature>
<dbReference type="EMBL" id="FN649731">
    <property type="protein sequence ID" value="CBJ49204.1"/>
    <property type="molecule type" value="Genomic_DNA"/>
</dbReference>
<dbReference type="GO" id="GO:0005634">
    <property type="term" value="C:nucleus"/>
    <property type="evidence" value="ECO:0007669"/>
    <property type="project" value="UniProtKB-SubCell"/>
</dbReference>
<evidence type="ECO:0000256" key="5">
    <source>
        <dbReference type="ARBA" id="ARBA00023163"/>
    </source>
</evidence>
<feature type="compositionally biased region" description="Low complexity" evidence="7">
    <location>
        <begin position="26"/>
        <end position="47"/>
    </location>
</feature>
<keyword evidence="4" id="KW-0238">DNA-binding</keyword>
<comment type="subcellular location">
    <subcellularLocation>
        <location evidence="1">Nucleus</location>
    </subcellularLocation>
</comment>